<comment type="caution">
    <text evidence="3">The sequence shown here is derived from an EMBL/GenBank/DDBJ whole genome shotgun (WGS) entry which is preliminary data.</text>
</comment>
<dbReference type="PROSITE" id="PS50011">
    <property type="entry name" value="PROTEIN_KINASE_DOM"/>
    <property type="match status" value="1"/>
</dbReference>
<reference evidence="3" key="1">
    <citation type="journal article" date="2023" name="Mol. Phylogenet. Evol.">
        <title>Genome-scale phylogeny and comparative genomics of the fungal order Sordariales.</title>
        <authorList>
            <person name="Hensen N."/>
            <person name="Bonometti L."/>
            <person name="Westerberg I."/>
            <person name="Brannstrom I.O."/>
            <person name="Guillou S."/>
            <person name="Cros-Aarteil S."/>
            <person name="Calhoun S."/>
            <person name="Haridas S."/>
            <person name="Kuo A."/>
            <person name="Mondo S."/>
            <person name="Pangilinan J."/>
            <person name="Riley R."/>
            <person name="LaButti K."/>
            <person name="Andreopoulos B."/>
            <person name="Lipzen A."/>
            <person name="Chen C."/>
            <person name="Yan M."/>
            <person name="Daum C."/>
            <person name="Ng V."/>
            <person name="Clum A."/>
            <person name="Steindorff A."/>
            <person name="Ohm R.A."/>
            <person name="Martin F."/>
            <person name="Silar P."/>
            <person name="Natvig D.O."/>
            <person name="Lalanne C."/>
            <person name="Gautier V."/>
            <person name="Ament-Velasquez S.L."/>
            <person name="Kruys A."/>
            <person name="Hutchinson M.I."/>
            <person name="Powell A.J."/>
            <person name="Barry K."/>
            <person name="Miller A.N."/>
            <person name="Grigoriev I.V."/>
            <person name="Debuchy R."/>
            <person name="Gladieux P."/>
            <person name="Hiltunen Thoren M."/>
            <person name="Johannesson H."/>
        </authorList>
    </citation>
    <scope>NUCLEOTIDE SEQUENCE</scope>
    <source>
        <strain evidence="3">CBS 532.94</strain>
    </source>
</reference>
<organism evidence="3 4">
    <name type="scientific">Achaetomium macrosporum</name>
    <dbReference type="NCBI Taxonomy" id="79813"/>
    <lineage>
        <taxon>Eukaryota</taxon>
        <taxon>Fungi</taxon>
        <taxon>Dikarya</taxon>
        <taxon>Ascomycota</taxon>
        <taxon>Pezizomycotina</taxon>
        <taxon>Sordariomycetes</taxon>
        <taxon>Sordariomycetidae</taxon>
        <taxon>Sordariales</taxon>
        <taxon>Chaetomiaceae</taxon>
        <taxon>Achaetomium</taxon>
    </lineage>
</organism>
<feature type="domain" description="Protein kinase" evidence="2">
    <location>
        <begin position="1"/>
        <end position="213"/>
    </location>
</feature>
<protein>
    <recommendedName>
        <fullName evidence="2">Protein kinase domain-containing protein</fullName>
    </recommendedName>
</protein>
<name>A0AAN7CIL5_9PEZI</name>
<dbReference type="SUPFAM" id="SSF56112">
    <property type="entry name" value="Protein kinase-like (PK-like)"/>
    <property type="match status" value="1"/>
</dbReference>
<reference evidence="3" key="2">
    <citation type="submission" date="2023-05" db="EMBL/GenBank/DDBJ databases">
        <authorList>
            <consortium name="Lawrence Berkeley National Laboratory"/>
            <person name="Steindorff A."/>
            <person name="Hensen N."/>
            <person name="Bonometti L."/>
            <person name="Westerberg I."/>
            <person name="Brannstrom I.O."/>
            <person name="Guillou S."/>
            <person name="Cros-Aarteil S."/>
            <person name="Calhoun S."/>
            <person name="Haridas S."/>
            <person name="Kuo A."/>
            <person name="Mondo S."/>
            <person name="Pangilinan J."/>
            <person name="Riley R."/>
            <person name="Labutti K."/>
            <person name="Andreopoulos B."/>
            <person name="Lipzen A."/>
            <person name="Chen C."/>
            <person name="Yanf M."/>
            <person name="Daum C."/>
            <person name="Ng V."/>
            <person name="Clum A."/>
            <person name="Ohm R."/>
            <person name="Martin F."/>
            <person name="Silar P."/>
            <person name="Natvig D."/>
            <person name="Lalanne C."/>
            <person name="Gautier V."/>
            <person name="Ament-Velasquez S.L."/>
            <person name="Kruys A."/>
            <person name="Hutchinson M.I."/>
            <person name="Powell A.J."/>
            <person name="Barry K."/>
            <person name="Miller A.N."/>
            <person name="Grigoriev I.V."/>
            <person name="Debuchy R."/>
            <person name="Gladieux P."/>
            <person name="Thoren M.H."/>
            <person name="Johannesson H."/>
        </authorList>
    </citation>
    <scope>NUCLEOTIDE SEQUENCE</scope>
    <source>
        <strain evidence="3">CBS 532.94</strain>
    </source>
</reference>
<evidence type="ECO:0000313" key="3">
    <source>
        <dbReference type="EMBL" id="KAK4242745.1"/>
    </source>
</evidence>
<dbReference type="InterPro" id="IPR011009">
    <property type="entry name" value="Kinase-like_dom_sf"/>
</dbReference>
<keyword evidence="4" id="KW-1185">Reference proteome</keyword>
<dbReference type="Gene3D" id="1.10.510.10">
    <property type="entry name" value="Transferase(Phosphotransferase) domain 1"/>
    <property type="match status" value="2"/>
</dbReference>
<evidence type="ECO:0000259" key="2">
    <source>
        <dbReference type="PROSITE" id="PS50011"/>
    </source>
</evidence>
<dbReference type="EMBL" id="MU860004">
    <property type="protein sequence ID" value="KAK4242745.1"/>
    <property type="molecule type" value="Genomic_DNA"/>
</dbReference>
<proteinExistence type="predicted"/>
<accession>A0AAN7CIL5</accession>
<dbReference type="GO" id="GO:0004672">
    <property type="term" value="F:protein kinase activity"/>
    <property type="evidence" value="ECO:0007669"/>
    <property type="project" value="InterPro"/>
</dbReference>
<feature type="region of interest" description="Disordered" evidence="1">
    <location>
        <begin position="60"/>
        <end position="100"/>
    </location>
</feature>
<evidence type="ECO:0000256" key="1">
    <source>
        <dbReference type="SAM" id="MobiDB-lite"/>
    </source>
</evidence>
<sequence length="226" mass="25548">MAAAIAHVHRVAHTYHMDIKPGNFLIDGNKDLILCDWEQSDAPPTTLGPEADGTWDVAVVGEDGGKAGGRENDNERKEDVQAGKEDDKGSTGDYPAPSDKAVSRPRLVYTKYEGPPRRNTEEVTVFPIWNAARPLALELAEVFSLGRSMWMLLRQPAMDFDEIEHPNELSTDWDGAEDIPELWKGMVDRCMADDPNERPDVMEMLRFWVKAWEDYRGDNDRLGYWG</sequence>
<evidence type="ECO:0000313" key="4">
    <source>
        <dbReference type="Proteomes" id="UP001303760"/>
    </source>
</evidence>
<dbReference type="InterPro" id="IPR000719">
    <property type="entry name" value="Prot_kinase_dom"/>
</dbReference>
<dbReference type="Proteomes" id="UP001303760">
    <property type="component" value="Unassembled WGS sequence"/>
</dbReference>
<dbReference type="GO" id="GO:0005524">
    <property type="term" value="F:ATP binding"/>
    <property type="evidence" value="ECO:0007669"/>
    <property type="project" value="InterPro"/>
</dbReference>
<gene>
    <name evidence="3" type="ORF">C8A03DRAFT_28975</name>
</gene>
<feature type="compositionally biased region" description="Basic and acidic residues" evidence="1">
    <location>
        <begin position="63"/>
        <end position="90"/>
    </location>
</feature>
<dbReference type="AlphaFoldDB" id="A0AAN7CIL5"/>